<dbReference type="AlphaFoldDB" id="A0A1F5VJB0"/>
<evidence type="ECO:0000313" key="15">
    <source>
        <dbReference type="Proteomes" id="UP000178943"/>
    </source>
</evidence>
<evidence type="ECO:0000259" key="13">
    <source>
        <dbReference type="PROSITE" id="PS51839"/>
    </source>
</evidence>
<dbReference type="GO" id="GO:0016020">
    <property type="term" value="C:membrane"/>
    <property type="evidence" value="ECO:0007669"/>
    <property type="project" value="InterPro"/>
</dbReference>
<evidence type="ECO:0000313" key="14">
    <source>
        <dbReference type="EMBL" id="OGF63430.1"/>
    </source>
</evidence>
<dbReference type="GO" id="GO:0003954">
    <property type="term" value="F:NADH dehydrogenase activity"/>
    <property type="evidence" value="ECO:0007669"/>
    <property type="project" value="TreeGrafter"/>
</dbReference>
<evidence type="ECO:0000259" key="11">
    <source>
        <dbReference type="PROSITE" id="PS51379"/>
    </source>
</evidence>
<feature type="domain" description="4Fe-4S Mo/W bis-MGD-type" evidence="12">
    <location>
        <begin position="218"/>
        <end position="282"/>
    </location>
</feature>
<proteinExistence type="inferred from homology"/>
<sequence>MEKVKVKINGKTVQVESGKNLIQAARLVGVEIPHFCYHEGLTVAGNCRMCLVEVEGEPKLMPACATYVREGLTVLTDTMKVKEARRAVLEFLLVNHPLDCPVCDQSGECKLQDYYMEHGKYESRFREKKIKRQKAKRIGPHIVLDQERCVLCTICIRFCREIVGKRQLGLFSRGDYACIDIFDIQPYDNIYSGNVADICPVGALTDGDFRFLCRAWFLQSTESICPGCSRGCNIYLHHQENKRYLGNGRRLFRVKPRYNPDVNKWWICDLGRYGCTFIDQKRIHEPQKRQNGSFIPVSWNEAYFEIAQLLASLTKRDSSSIGVILSPHLTNEDLFVSKEFFTNLGITDIHFSAVSPDLYHDDFLIKEDKFPNRKGAELIITNSGVASTDELLEKAKNGAYSCLFIIGQDIVKAYGEEHILQCLKKVETVIGQFSNENQTTPLVNYLLPAATFAEKCGSFINFEGRIQKIKQAFSPLHQSKIDWQILVELAKEMGKIMPYNNEQDILKKLSKEYKHFESLDYQKIGMHGLKLNGNE</sequence>
<dbReference type="GO" id="GO:0008137">
    <property type="term" value="F:NADH dehydrogenase (ubiquinone) activity"/>
    <property type="evidence" value="ECO:0007669"/>
    <property type="project" value="InterPro"/>
</dbReference>
<dbReference type="Pfam" id="PF22117">
    <property type="entry name" value="Fer4_Nqo3"/>
    <property type="match status" value="1"/>
</dbReference>
<name>A0A1F5VJB0_9BACT</name>
<evidence type="ECO:0000256" key="9">
    <source>
        <dbReference type="ARBA" id="ARBA00034078"/>
    </source>
</evidence>
<dbReference type="SUPFAM" id="SSF54292">
    <property type="entry name" value="2Fe-2S ferredoxin-like"/>
    <property type="match status" value="1"/>
</dbReference>
<dbReference type="InterPro" id="IPR019574">
    <property type="entry name" value="NADH_UbQ_OxRdtase_Gsu_4Fe4S-bd"/>
</dbReference>
<dbReference type="Pfam" id="PF13510">
    <property type="entry name" value="Fer2_4"/>
    <property type="match status" value="1"/>
</dbReference>
<dbReference type="SMART" id="SM00929">
    <property type="entry name" value="NADH-G_4Fe-4S_3"/>
    <property type="match status" value="1"/>
</dbReference>
<dbReference type="PROSITE" id="PS51085">
    <property type="entry name" value="2FE2S_FER_2"/>
    <property type="match status" value="1"/>
</dbReference>
<dbReference type="Pfam" id="PF00384">
    <property type="entry name" value="Molybdopterin"/>
    <property type="match status" value="2"/>
</dbReference>
<dbReference type="SUPFAM" id="SSF54862">
    <property type="entry name" value="4Fe-4S ferredoxins"/>
    <property type="match status" value="1"/>
</dbReference>
<dbReference type="Pfam" id="PF04879">
    <property type="entry name" value="Molybdop_Fe4S4"/>
    <property type="match status" value="1"/>
</dbReference>
<evidence type="ECO:0000256" key="5">
    <source>
        <dbReference type="ARBA" id="ARBA00022967"/>
    </source>
</evidence>
<dbReference type="InterPro" id="IPR050123">
    <property type="entry name" value="Prok_molybdopt-oxidoreductase"/>
</dbReference>
<keyword evidence="4" id="KW-0479">Metal-binding</keyword>
<keyword evidence="5" id="KW-1278">Translocase</keyword>
<evidence type="ECO:0000256" key="7">
    <source>
        <dbReference type="ARBA" id="ARBA00023014"/>
    </source>
</evidence>
<dbReference type="FunFam" id="3.30.70.20:FF:000002">
    <property type="entry name" value="NADH-ubiquinone oxidoreductase 75 kDa subunit"/>
    <property type="match status" value="1"/>
</dbReference>
<dbReference type="PROSITE" id="PS51379">
    <property type="entry name" value="4FE4S_FER_2"/>
    <property type="match status" value="1"/>
</dbReference>
<feature type="domain" description="2Fe-2S ferredoxin-type" evidence="10">
    <location>
        <begin position="2"/>
        <end position="80"/>
    </location>
</feature>
<dbReference type="Gene3D" id="3.10.20.740">
    <property type="match status" value="1"/>
</dbReference>
<dbReference type="Gene3D" id="3.30.70.20">
    <property type="match status" value="1"/>
</dbReference>
<reference evidence="14 15" key="1">
    <citation type="journal article" date="2016" name="Nat. Commun.">
        <title>Thousands of microbial genomes shed light on interconnected biogeochemical processes in an aquifer system.</title>
        <authorList>
            <person name="Anantharaman K."/>
            <person name="Brown C.T."/>
            <person name="Hug L.A."/>
            <person name="Sharon I."/>
            <person name="Castelle C.J."/>
            <person name="Probst A.J."/>
            <person name="Thomas B.C."/>
            <person name="Singh A."/>
            <person name="Wilkins M.J."/>
            <person name="Karaoz U."/>
            <person name="Brodie E.L."/>
            <person name="Williams K.H."/>
            <person name="Hubbard S.S."/>
            <person name="Banfield J.F."/>
        </authorList>
    </citation>
    <scope>NUCLEOTIDE SEQUENCE [LARGE SCALE GENOMIC DNA]</scope>
</reference>
<evidence type="ECO:0000256" key="6">
    <source>
        <dbReference type="ARBA" id="ARBA00023004"/>
    </source>
</evidence>
<evidence type="ECO:0000256" key="2">
    <source>
        <dbReference type="ARBA" id="ARBA00005404"/>
    </source>
</evidence>
<dbReference type="PROSITE" id="PS51669">
    <property type="entry name" value="4FE4S_MOW_BIS_MGD"/>
    <property type="match status" value="1"/>
</dbReference>
<dbReference type="InterPro" id="IPR006963">
    <property type="entry name" value="Mopterin_OxRdtase_4Fe-4S_dom"/>
</dbReference>
<dbReference type="GO" id="GO:0042773">
    <property type="term" value="P:ATP synthesis coupled electron transport"/>
    <property type="evidence" value="ECO:0007669"/>
    <property type="project" value="InterPro"/>
</dbReference>
<dbReference type="SUPFAM" id="SSF53706">
    <property type="entry name" value="Formate dehydrogenase/DMSO reductase, domains 1-3"/>
    <property type="match status" value="2"/>
</dbReference>
<comment type="caution">
    <text evidence="14">The sequence shown here is derived from an EMBL/GenBank/DDBJ whole genome shotgun (WGS) entry which is preliminary data.</text>
</comment>
<comment type="cofactor">
    <cofactor evidence="9">
        <name>[2Fe-2S] cluster</name>
        <dbReference type="ChEBI" id="CHEBI:190135"/>
    </cofactor>
</comment>
<dbReference type="InterPro" id="IPR006656">
    <property type="entry name" value="Mopterin_OxRdtase"/>
</dbReference>
<dbReference type="InterPro" id="IPR000283">
    <property type="entry name" value="NADH_UbQ_OxRdtase_75kDa_su_CS"/>
</dbReference>
<accession>A0A1F5VJB0</accession>
<dbReference type="EMBL" id="MFGW01000164">
    <property type="protein sequence ID" value="OGF63430.1"/>
    <property type="molecule type" value="Genomic_DNA"/>
</dbReference>
<feature type="domain" description="4Fe-4S ferredoxin-type" evidence="11">
    <location>
        <begin position="140"/>
        <end position="159"/>
    </location>
</feature>
<comment type="similarity">
    <text evidence="2">Belongs to the complex I 75 kDa subunit family.</text>
</comment>
<dbReference type="Gene3D" id="2.20.25.90">
    <property type="entry name" value="ADC-like domains"/>
    <property type="match status" value="1"/>
</dbReference>
<dbReference type="InterPro" id="IPR017896">
    <property type="entry name" value="4Fe4S_Fe-S-bd"/>
</dbReference>
<evidence type="ECO:0008006" key="16">
    <source>
        <dbReference type="Google" id="ProtNLM"/>
    </source>
</evidence>
<evidence type="ECO:0000256" key="1">
    <source>
        <dbReference type="ARBA" id="ARBA00001966"/>
    </source>
</evidence>
<dbReference type="GO" id="GO:0046872">
    <property type="term" value="F:metal ion binding"/>
    <property type="evidence" value="ECO:0007669"/>
    <property type="project" value="UniProtKB-KW"/>
</dbReference>
<evidence type="ECO:0000256" key="4">
    <source>
        <dbReference type="ARBA" id="ARBA00022723"/>
    </source>
</evidence>
<dbReference type="PROSITE" id="PS00641">
    <property type="entry name" value="COMPLEX1_75K_1"/>
    <property type="match status" value="1"/>
</dbReference>
<dbReference type="PANTHER" id="PTHR43105">
    <property type="entry name" value="RESPIRATORY NITRATE REDUCTASE"/>
    <property type="match status" value="1"/>
</dbReference>
<dbReference type="InterPro" id="IPR001041">
    <property type="entry name" value="2Fe-2S_ferredoxin-type"/>
</dbReference>
<comment type="cofactor">
    <cofactor evidence="1">
        <name>[4Fe-4S] cluster</name>
        <dbReference type="ChEBI" id="CHEBI:49883"/>
    </cofactor>
</comment>
<keyword evidence="8" id="KW-0520">NAD</keyword>
<dbReference type="Proteomes" id="UP000178943">
    <property type="component" value="Unassembled WGS sequence"/>
</dbReference>
<feature type="domain" description="4Fe-4S His(Cys)3-ligated-type" evidence="13">
    <location>
        <begin position="80"/>
        <end position="119"/>
    </location>
</feature>
<protein>
    <recommendedName>
        <fullName evidence="16">NADH dehydrogenase</fullName>
    </recommendedName>
</protein>
<evidence type="ECO:0000256" key="8">
    <source>
        <dbReference type="ARBA" id="ARBA00023027"/>
    </source>
</evidence>
<dbReference type="SMART" id="SM00926">
    <property type="entry name" value="Molybdop_Fe4S4"/>
    <property type="match status" value="1"/>
</dbReference>
<keyword evidence="7" id="KW-0411">Iron-sulfur</keyword>
<dbReference type="FunFam" id="3.10.20.740:FF:000001">
    <property type="entry name" value="NADH-quinone oxidoreductase subunit G"/>
    <property type="match status" value="1"/>
</dbReference>
<evidence type="ECO:0000259" key="10">
    <source>
        <dbReference type="PROSITE" id="PS51085"/>
    </source>
</evidence>
<dbReference type="Pfam" id="PF10588">
    <property type="entry name" value="NADH-G_4Fe-4S_3"/>
    <property type="match status" value="1"/>
</dbReference>
<dbReference type="InterPro" id="IPR054351">
    <property type="entry name" value="NADH_UbQ_OxRdtase_ferredoxin"/>
</dbReference>
<dbReference type="Gene3D" id="3.40.50.740">
    <property type="match status" value="1"/>
</dbReference>
<dbReference type="InterPro" id="IPR036010">
    <property type="entry name" value="2Fe-2S_ferredoxin-like_sf"/>
</dbReference>
<dbReference type="CDD" id="cd00207">
    <property type="entry name" value="fer2"/>
    <property type="match status" value="1"/>
</dbReference>
<keyword evidence="3" id="KW-0004">4Fe-4S</keyword>
<dbReference type="PROSITE" id="PS00642">
    <property type="entry name" value="COMPLEX1_75K_2"/>
    <property type="match status" value="1"/>
</dbReference>
<keyword evidence="6" id="KW-0408">Iron</keyword>
<dbReference type="PROSITE" id="PS51839">
    <property type="entry name" value="4FE4S_HC3"/>
    <property type="match status" value="1"/>
</dbReference>
<evidence type="ECO:0000259" key="12">
    <source>
        <dbReference type="PROSITE" id="PS51669"/>
    </source>
</evidence>
<organism evidence="14 15">
    <name type="scientific">Candidatus Fischerbacteria bacterium RBG_13_37_8</name>
    <dbReference type="NCBI Taxonomy" id="1817863"/>
    <lineage>
        <taxon>Bacteria</taxon>
        <taxon>Candidatus Fischeribacteriota</taxon>
    </lineage>
</organism>
<dbReference type="STRING" id="1817863.A2Y62_07260"/>
<dbReference type="PANTHER" id="PTHR43105:SF12">
    <property type="entry name" value="NADH-QUINONE OXIDOREDUCTASE SUBUNIT G"/>
    <property type="match status" value="1"/>
</dbReference>
<evidence type="ECO:0000256" key="3">
    <source>
        <dbReference type="ARBA" id="ARBA00022485"/>
    </source>
</evidence>
<gene>
    <name evidence="14" type="ORF">A2Y62_07260</name>
</gene>
<dbReference type="GO" id="GO:0051539">
    <property type="term" value="F:4 iron, 4 sulfur cluster binding"/>
    <property type="evidence" value="ECO:0007669"/>
    <property type="project" value="UniProtKB-KW"/>
</dbReference>